<dbReference type="CDD" id="cd05015">
    <property type="entry name" value="SIS_PGI_1"/>
    <property type="match status" value="1"/>
</dbReference>
<comment type="pathway">
    <text evidence="1 8 9">Carbohydrate degradation; glycolysis; D-glyceraldehyde 3-phosphate and glycerone phosphate from D-glucose: step 2/4.</text>
</comment>
<dbReference type="PANTHER" id="PTHR11469:SF1">
    <property type="entry name" value="GLUCOSE-6-PHOSPHATE ISOMERASE"/>
    <property type="match status" value="1"/>
</dbReference>
<evidence type="ECO:0000313" key="11">
    <source>
        <dbReference type="Proteomes" id="UP000460298"/>
    </source>
</evidence>
<dbReference type="FunFam" id="3.40.50.10490:FF:000016">
    <property type="entry name" value="Glucose-6-phosphate isomerase"/>
    <property type="match status" value="1"/>
</dbReference>
<evidence type="ECO:0000256" key="1">
    <source>
        <dbReference type="ARBA" id="ARBA00004926"/>
    </source>
</evidence>
<dbReference type="GO" id="GO:0006096">
    <property type="term" value="P:glycolytic process"/>
    <property type="evidence" value="ECO:0007669"/>
    <property type="project" value="UniProtKB-UniRule"/>
</dbReference>
<evidence type="ECO:0000256" key="7">
    <source>
        <dbReference type="ARBA" id="ARBA00029321"/>
    </source>
</evidence>
<dbReference type="CDD" id="cd05016">
    <property type="entry name" value="SIS_PGI_2"/>
    <property type="match status" value="1"/>
</dbReference>
<dbReference type="GO" id="GO:0005829">
    <property type="term" value="C:cytosol"/>
    <property type="evidence" value="ECO:0007669"/>
    <property type="project" value="TreeGrafter"/>
</dbReference>
<dbReference type="Pfam" id="PF00342">
    <property type="entry name" value="PGI"/>
    <property type="match status" value="1"/>
</dbReference>
<dbReference type="PRINTS" id="PR00662">
    <property type="entry name" value="G6PISOMERASE"/>
</dbReference>
<dbReference type="HAMAP" id="MF_00473">
    <property type="entry name" value="G6P_isomerase"/>
    <property type="match status" value="1"/>
</dbReference>
<evidence type="ECO:0000256" key="4">
    <source>
        <dbReference type="ARBA" id="ARBA00022490"/>
    </source>
</evidence>
<dbReference type="SUPFAM" id="SSF53697">
    <property type="entry name" value="SIS domain"/>
    <property type="match status" value="1"/>
</dbReference>
<reference evidence="10 11" key="1">
    <citation type="submission" date="2019-10" db="EMBL/GenBank/DDBJ databases">
        <title>Extracellular Electron Transfer in a Candidatus Methanoperedens spp. Enrichment Culture.</title>
        <authorList>
            <person name="Berger S."/>
            <person name="Rangel Shaw D."/>
            <person name="Berben T."/>
            <person name="In 'T Zandt M."/>
            <person name="Frank J."/>
            <person name="Reimann J."/>
            <person name="Jetten M.S.M."/>
            <person name="Welte C.U."/>
        </authorList>
    </citation>
    <scope>NUCLEOTIDE SEQUENCE [LARGE SCALE GENOMIC DNA]</scope>
    <source>
        <strain evidence="10">SB12</strain>
    </source>
</reference>
<dbReference type="GO" id="GO:0097367">
    <property type="term" value="F:carbohydrate derivative binding"/>
    <property type="evidence" value="ECO:0007669"/>
    <property type="project" value="InterPro"/>
</dbReference>
<dbReference type="GO" id="GO:0051156">
    <property type="term" value="P:glucose 6-phosphate metabolic process"/>
    <property type="evidence" value="ECO:0007669"/>
    <property type="project" value="TreeGrafter"/>
</dbReference>
<dbReference type="PANTHER" id="PTHR11469">
    <property type="entry name" value="GLUCOSE-6-PHOSPHATE ISOMERASE"/>
    <property type="match status" value="1"/>
</dbReference>
<keyword evidence="6 8" id="KW-0413">Isomerase</keyword>
<dbReference type="AlphaFoldDB" id="A0A833H1I3"/>
<keyword evidence="3 8" id="KW-0312">Gluconeogenesis</keyword>
<sequence length="421" mass="46278">MFGIRFEAQPETILSDALKDCQTAMKTLEERTGPGSEFLGWLDLPSSMKEDGLAASVADAMKGLDDVIVIGIGGSYLGFRSVLAALENPFRSTKPRIHFAGHHLSSGYMKQLLDYLENRSFGIIVISKSGTTTEPAVAFRFLFDRLHRQYGAEGVKKRVVVITDEKKGTLRRLADDLQLQSGVVPDDVGGRYSVFSAVGLVPLAVAGVDVKALLGGAEQAMLHVREKYNEATNPALAYAAYRNSCYRSGKKIELFASYRPELQYVAEWWKQLFGESEGKENKGVYPASVQLTTDLHSMGQWIQEGERTIFETVIDVENDASLKMLKAESDGDGLNYLAGRELNEINRIALRATMEAHRSGGVPVAEFLVPELNAHHVGALLYTFEYACGISAYALGVNPFDQPGVEAYKKNMFRMLGKPGT</sequence>
<dbReference type="InterPro" id="IPR001672">
    <property type="entry name" value="G6P_Isomerase"/>
</dbReference>
<organism evidence="10 11">
    <name type="scientific">Leptonema illini</name>
    <dbReference type="NCBI Taxonomy" id="183"/>
    <lineage>
        <taxon>Bacteria</taxon>
        <taxon>Pseudomonadati</taxon>
        <taxon>Spirochaetota</taxon>
        <taxon>Spirochaetia</taxon>
        <taxon>Leptospirales</taxon>
        <taxon>Leptospiraceae</taxon>
        <taxon>Leptonema</taxon>
    </lineage>
</organism>
<dbReference type="GO" id="GO:0004347">
    <property type="term" value="F:glucose-6-phosphate isomerase activity"/>
    <property type="evidence" value="ECO:0007669"/>
    <property type="project" value="UniProtKB-UniRule"/>
</dbReference>
<feature type="active site" description="Proton donor" evidence="8">
    <location>
        <position position="275"/>
    </location>
</feature>
<dbReference type="PROSITE" id="PS51463">
    <property type="entry name" value="P_GLUCOSE_ISOMERASE_3"/>
    <property type="match status" value="1"/>
</dbReference>
<keyword evidence="4 8" id="KW-0963">Cytoplasm</keyword>
<comment type="caution">
    <text evidence="10">The sequence shown here is derived from an EMBL/GenBank/DDBJ whole genome shotgun (WGS) entry which is preliminary data.</text>
</comment>
<evidence type="ECO:0000256" key="8">
    <source>
        <dbReference type="HAMAP-Rule" id="MF_00473"/>
    </source>
</evidence>
<dbReference type="UniPathway" id="UPA00138"/>
<comment type="similarity">
    <text evidence="2 8 9">Belongs to the GPI family.</text>
</comment>
<comment type="subcellular location">
    <subcellularLocation>
        <location evidence="8">Cytoplasm</location>
    </subcellularLocation>
</comment>
<dbReference type="GO" id="GO:0006094">
    <property type="term" value="P:gluconeogenesis"/>
    <property type="evidence" value="ECO:0007669"/>
    <property type="project" value="UniProtKB-UniRule"/>
</dbReference>
<proteinExistence type="inferred from homology"/>
<dbReference type="PROSITE" id="PS00174">
    <property type="entry name" value="P_GLUCOSE_ISOMERASE_2"/>
    <property type="match status" value="1"/>
</dbReference>
<keyword evidence="5 8" id="KW-0324">Glycolysis</keyword>
<dbReference type="InterPro" id="IPR035476">
    <property type="entry name" value="SIS_PGI_1"/>
</dbReference>
<dbReference type="EMBL" id="WBUI01000009">
    <property type="protein sequence ID" value="KAB2932409.1"/>
    <property type="molecule type" value="Genomic_DNA"/>
</dbReference>
<evidence type="ECO:0000256" key="2">
    <source>
        <dbReference type="ARBA" id="ARBA00006604"/>
    </source>
</evidence>
<comment type="caution">
    <text evidence="8">Lacks conserved residue(s) required for the propagation of feature annotation.</text>
</comment>
<evidence type="ECO:0000256" key="9">
    <source>
        <dbReference type="RuleBase" id="RU000612"/>
    </source>
</evidence>
<dbReference type="InterPro" id="IPR046348">
    <property type="entry name" value="SIS_dom_sf"/>
</dbReference>
<name>A0A833H1I3_9LEPT</name>
<dbReference type="Proteomes" id="UP000460298">
    <property type="component" value="Unassembled WGS sequence"/>
</dbReference>
<dbReference type="InterPro" id="IPR035482">
    <property type="entry name" value="SIS_PGI_2"/>
</dbReference>
<dbReference type="Gene3D" id="3.40.50.10490">
    <property type="entry name" value="Glucose-6-phosphate isomerase like protein, domain 1"/>
    <property type="match status" value="2"/>
</dbReference>
<comment type="catalytic activity">
    <reaction evidence="7 8 9">
        <text>alpha-D-glucose 6-phosphate = beta-D-fructose 6-phosphate</text>
        <dbReference type="Rhea" id="RHEA:11816"/>
        <dbReference type="ChEBI" id="CHEBI:57634"/>
        <dbReference type="ChEBI" id="CHEBI:58225"/>
        <dbReference type="EC" id="5.3.1.9"/>
    </reaction>
</comment>
<evidence type="ECO:0000256" key="5">
    <source>
        <dbReference type="ARBA" id="ARBA00023152"/>
    </source>
</evidence>
<gene>
    <name evidence="8" type="primary">pgi</name>
    <name evidence="10" type="ORF">F9K24_10800</name>
</gene>
<feature type="active site" evidence="8">
    <location>
        <position position="409"/>
    </location>
</feature>
<evidence type="ECO:0000313" key="10">
    <source>
        <dbReference type="EMBL" id="KAB2932409.1"/>
    </source>
</evidence>
<protein>
    <recommendedName>
        <fullName evidence="8">Glucose-6-phosphate isomerase</fullName>
        <shortName evidence="8">GPI</shortName>
        <ecNumber evidence="8">5.3.1.9</ecNumber>
    </recommendedName>
    <alternativeName>
        <fullName evidence="8">Phosphoglucose isomerase</fullName>
        <shortName evidence="8">PGI</shortName>
    </alternativeName>
    <alternativeName>
        <fullName evidence="8">Phosphohexose isomerase</fullName>
        <shortName evidence="8">PHI</shortName>
    </alternativeName>
</protein>
<dbReference type="GO" id="GO:0048029">
    <property type="term" value="F:monosaccharide binding"/>
    <property type="evidence" value="ECO:0007669"/>
    <property type="project" value="TreeGrafter"/>
</dbReference>
<dbReference type="InterPro" id="IPR018189">
    <property type="entry name" value="Phosphoglucose_isomerase_CS"/>
</dbReference>
<comment type="function">
    <text evidence="8">Catalyzes the reversible isomerization of glucose-6-phosphate to fructose-6-phosphate.</text>
</comment>
<evidence type="ECO:0000256" key="3">
    <source>
        <dbReference type="ARBA" id="ARBA00022432"/>
    </source>
</evidence>
<comment type="pathway">
    <text evidence="8">Carbohydrate biosynthesis; gluconeogenesis.</text>
</comment>
<accession>A0A833H1I3</accession>
<dbReference type="EC" id="5.3.1.9" evidence="8"/>
<dbReference type="UniPathway" id="UPA00109">
    <property type="reaction ID" value="UER00181"/>
</dbReference>
<dbReference type="PROSITE" id="PS00765">
    <property type="entry name" value="P_GLUCOSE_ISOMERASE_1"/>
    <property type="match status" value="1"/>
</dbReference>
<dbReference type="NCBIfam" id="NF010697">
    <property type="entry name" value="PRK14097.1"/>
    <property type="match status" value="1"/>
</dbReference>
<evidence type="ECO:0000256" key="6">
    <source>
        <dbReference type="ARBA" id="ARBA00023235"/>
    </source>
</evidence>